<protein>
    <submittedName>
        <fullName evidence="3">DUF4342 domain-containing protein</fullName>
    </submittedName>
</protein>
<feature type="domain" description="DUF4342" evidence="2">
    <location>
        <begin position="2"/>
        <end position="77"/>
    </location>
</feature>
<dbReference type="EMBL" id="JACWMW010000005">
    <property type="protein sequence ID" value="MBD1387427.1"/>
    <property type="molecule type" value="Genomic_DNA"/>
</dbReference>
<evidence type="ECO:0000259" key="2">
    <source>
        <dbReference type="Pfam" id="PF14242"/>
    </source>
</evidence>
<keyword evidence="1" id="KW-0472">Membrane</keyword>
<feature type="transmembrane region" description="Helical" evidence="1">
    <location>
        <begin position="45"/>
        <end position="68"/>
    </location>
</feature>
<proteinExistence type="predicted"/>
<accession>A0ABR7XA44</accession>
<dbReference type="Pfam" id="PF14242">
    <property type="entry name" value="DUF4342"/>
    <property type="match status" value="1"/>
</dbReference>
<name>A0ABR7XA44_9SPHI</name>
<sequence length="88" mass="9422">MTTKETFSLHGKNLVNKVKELIEEGNITSISINDKYGKTLAHFPLTIGVVAAVVAPVLAAIGALAIFVGECSLVVEREVDDEEAKKPE</sequence>
<gene>
    <name evidence="3" type="ORF">IDJ75_19230</name>
</gene>
<dbReference type="InterPro" id="IPR025642">
    <property type="entry name" value="DUF4342"/>
</dbReference>
<organism evidence="3 4">
    <name type="scientific">Mucilaginibacter rigui</name>
    <dbReference type="NCBI Taxonomy" id="534635"/>
    <lineage>
        <taxon>Bacteria</taxon>
        <taxon>Pseudomonadati</taxon>
        <taxon>Bacteroidota</taxon>
        <taxon>Sphingobacteriia</taxon>
        <taxon>Sphingobacteriales</taxon>
        <taxon>Sphingobacteriaceae</taxon>
        <taxon>Mucilaginibacter</taxon>
    </lineage>
</organism>
<dbReference type="Proteomes" id="UP000618754">
    <property type="component" value="Unassembled WGS sequence"/>
</dbReference>
<evidence type="ECO:0000313" key="4">
    <source>
        <dbReference type="Proteomes" id="UP000618754"/>
    </source>
</evidence>
<keyword evidence="4" id="KW-1185">Reference proteome</keyword>
<dbReference type="RefSeq" id="WP_191177268.1">
    <property type="nucleotide sequence ID" value="NZ_JACWMW010000005.1"/>
</dbReference>
<reference evidence="3 4" key="1">
    <citation type="submission" date="2020-09" db="EMBL/GenBank/DDBJ databases">
        <title>Novel species of Mucilaginibacter isolated from a glacier on the Tibetan Plateau.</title>
        <authorList>
            <person name="Liu Q."/>
            <person name="Xin Y.-H."/>
        </authorList>
    </citation>
    <scope>NUCLEOTIDE SEQUENCE [LARGE SCALE GENOMIC DNA]</scope>
    <source>
        <strain evidence="3 4">CGMCC 1.13878</strain>
    </source>
</reference>
<evidence type="ECO:0000313" key="3">
    <source>
        <dbReference type="EMBL" id="MBD1387427.1"/>
    </source>
</evidence>
<evidence type="ECO:0000256" key="1">
    <source>
        <dbReference type="SAM" id="Phobius"/>
    </source>
</evidence>
<comment type="caution">
    <text evidence="3">The sequence shown here is derived from an EMBL/GenBank/DDBJ whole genome shotgun (WGS) entry which is preliminary data.</text>
</comment>
<keyword evidence="1" id="KW-0812">Transmembrane</keyword>
<keyword evidence="1" id="KW-1133">Transmembrane helix</keyword>